<sequence length="68" mass="7781">MLLMTRTDRERAILEDGETWCASRKAACMSQPKLLQFQREKAKVGSKQMARQELERSPIQSLASSRVV</sequence>
<protein>
    <submittedName>
        <fullName evidence="2">Uncharacterized protein</fullName>
    </submittedName>
</protein>
<evidence type="ECO:0000313" key="2">
    <source>
        <dbReference type="EMBL" id="KAI1704395.1"/>
    </source>
</evidence>
<proteinExistence type="predicted"/>
<evidence type="ECO:0000313" key="3">
    <source>
        <dbReference type="Proteomes" id="UP001201812"/>
    </source>
</evidence>
<feature type="compositionally biased region" description="Polar residues" evidence="1">
    <location>
        <begin position="58"/>
        <end position="68"/>
    </location>
</feature>
<dbReference type="AlphaFoldDB" id="A0AAD4QVR4"/>
<feature type="region of interest" description="Disordered" evidence="1">
    <location>
        <begin position="46"/>
        <end position="68"/>
    </location>
</feature>
<comment type="caution">
    <text evidence="2">The sequence shown here is derived from an EMBL/GenBank/DDBJ whole genome shotgun (WGS) entry which is preliminary data.</text>
</comment>
<dbReference type="Proteomes" id="UP001201812">
    <property type="component" value="Unassembled WGS sequence"/>
</dbReference>
<reference evidence="2" key="1">
    <citation type="submission" date="2022-01" db="EMBL/GenBank/DDBJ databases">
        <title>Genome Sequence Resource for Two Populations of Ditylenchus destructor, the Migratory Endoparasitic Phytonematode.</title>
        <authorList>
            <person name="Zhang H."/>
            <person name="Lin R."/>
            <person name="Xie B."/>
        </authorList>
    </citation>
    <scope>NUCLEOTIDE SEQUENCE</scope>
    <source>
        <strain evidence="2">BazhouSP</strain>
    </source>
</reference>
<gene>
    <name evidence="2" type="ORF">DdX_14262</name>
</gene>
<organism evidence="2 3">
    <name type="scientific">Ditylenchus destructor</name>
    <dbReference type="NCBI Taxonomy" id="166010"/>
    <lineage>
        <taxon>Eukaryota</taxon>
        <taxon>Metazoa</taxon>
        <taxon>Ecdysozoa</taxon>
        <taxon>Nematoda</taxon>
        <taxon>Chromadorea</taxon>
        <taxon>Rhabditida</taxon>
        <taxon>Tylenchina</taxon>
        <taxon>Tylenchomorpha</taxon>
        <taxon>Sphaerularioidea</taxon>
        <taxon>Anguinidae</taxon>
        <taxon>Anguininae</taxon>
        <taxon>Ditylenchus</taxon>
    </lineage>
</organism>
<evidence type="ECO:0000256" key="1">
    <source>
        <dbReference type="SAM" id="MobiDB-lite"/>
    </source>
</evidence>
<name>A0AAD4QVR4_9BILA</name>
<keyword evidence="3" id="KW-1185">Reference proteome</keyword>
<accession>A0AAD4QVR4</accession>
<dbReference type="EMBL" id="JAKKPZ010000068">
    <property type="protein sequence ID" value="KAI1704395.1"/>
    <property type="molecule type" value="Genomic_DNA"/>
</dbReference>